<feature type="region of interest" description="Disordered" evidence="1">
    <location>
        <begin position="211"/>
        <end position="255"/>
    </location>
</feature>
<feature type="compositionally biased region" description="Polar residues" evidence="1">
    <location>
        <begin position="12"/>
        <end position="23"/>
    </location>
</feature>
<feature type="compositionally biased region" description="Basic residues" evidence="1">
    <location>
        <begin position="246"/>
        <end position="255"/>
    </location>
</feature>
<sequence>MSDSSSSSESEVVQQTKKPTSKATKMKVTEPSRPATSSHGKNEGTDPNHAYQPPPGAVPVDHSVDSGDFDWDAIKDDEDLELWVVRVPQGLKPKHLQGIKLEAPSSSETSRIGSIDRKHASYDVWSLGDSPSDHVGGEELKRLSCLLPRKSKGGKLYQAPNPIAKHIVVAAKPDAPTPAAESAEAGESMYKNPPRPRYPLEVLKHRFMPLGSLAHTDAPDTMDVDQPEQAAPPPKKKRKGDGESKKSKKSKAAAS</sequence>
<feature type="region of interest" description="Disordered" evidence="1">
    <location>
        <begin position="1"/>
        <end position="70"/>
    </location>
</feature>
<dbReference type="GO" id="GO:0006360">
    <property type="term" value="P:transcription by RNA polymerase I"/>
    <property type="evidence" value="ECO:0007669"/>
    <property type="project" value="InterPro"/>
</dbReference>
<dbReference type="Pfam" id="PF08208">
    <property type="entry name" value="RNA_polI_A34"/>
    <property type="match status" value="1"/>
</dbReference>
<feature type="compositionally biased region" description="Low complexity" evidence="1">
    <location>
        <begin position="1"/>
        <end position="11"/>
    </location>
</feature>
<proteinExistence type="predicted"/>
<dbReference type="Gene3D" id="6.20.250.70">
    <property type="match status" value="1"/>
</dbReference>
<evidence type="ECO:0000313" key="3">
    <source>
        <dbReference type="Proteomes" id="UP000298390"/>
    </source>
</evidence>
<name>A0A4Y9YFL0_9APHY</name>
<protein>
    <submittedName>
        <fullName evidence="2">Uncharacterized protein</fullName>
    </submittedName>
</protein>
<gene>
    <name evidence="2" type="ORF">EVJ58_g5287</name>
</gene>
<dbReference type="InterPro" id="IPR013240">
    <property type="entry name" value="DNA-dir_RNA_pol1_su_RPA34"/>
</dbReference>
<evidence type="ECO:0000313" key="2">
    <source>
        <dbReference type="EMBL" id="TFY60231.1"/>
    </source>
</evidence>
<evidence type="ECO:0000256" key="1">
    <source>
        <dbReference type="SAM" id="MobiDB-lite"/>
    </source>
</evidence>
<feature type="region of interest" description="Disordered" evidence="1">
    <location>
        <begin position="174"/>
        <end position="197"/>
    </location>
</feature>
<accession>A0A4Y9YFL0</accession>
<dbReference type="Proteomes" id="UP000298390">
    <property type="component" value="Unassembled WGS sequence"/>
</dbReference>
<dbReference type="AlphaFoldDB" id="A0A4Y9YFL0"/>
<reference evidence="2 3" key="1">
    <citation type="submission" date="2019-01" db="EMBL/GenBank/DDBJ databases">
        <title>Genome sequencing of the rare red list fungi Fomitopsis rosea.</title>
        <authorList>
            <person name="Buettner E."/>
            <person name="Kellner H."/>
        </authorList>
    </citation>
    <scope>NUCLEOTIDE SEQUENCE [LARGE SCALE GENOMIC DNA]</scope>
    <source>
        <strain evidence="2 3">DSM 105464</strain>
    </source>
</reference>
<comment type="caution">
    <text evidence="2">The sequence shown here is derived from an EMBL/GenBank/DDBJ whole genome shotgun (WGS) entry which is preliminary data.</text>
</comment>
<organism evidence="2 3">
    <name type="scientific">Rhodofomes roseus</name>
    <dbReference type="NCBI Taxonomy" id="34475"/>
    <lineage>
        <taxon>Eukaryota</taxon>
        <taxon>Fungi</taxon>
        <taxon>Dikarya</taxon>
        <taxon>Basidiomycota</taxon>
        <taxon>Agaricomycotina</taxon>
        <taxon>Agaricomycetes</taxon>
        <taxon>Polyporales</taxon>
        <taxon>Rhodofomes</taxon>
    </lineage>
</organism>
<dbReference type="EMBL" id="SEKV01000264">
    <property type="protein sequence ID" value="TFY60231.1"/>
    <property type="molecule type" value="Genomic_DNA"/>
</dbReference>